<sequence length="307" mass="34737">MAAIHERRDSRETRRIRVVQHRQPAPRRAAPRGVRGHRRRGAGRRQIRHRRDWQRRHGGAVIAFVGAKTSVPVPRILDCGPDYYLAAFHPDAPTPDTDADELWASAAGCGLATLHRETAAHVEGYGQVHPADGNGLATTGHDEWHAAAIEYVHEYRPTLERYGHGDIARRTLDCLRDHPDAFDGAGESVCCHGWATPEHVTVRDGEVACLVDFEHAIAAPGEFDFWRTVMPTFGPEPGERAQRFRESYESVRPLPAGFEERRPFYTLLNLVYFFESLYVQDQYDQEATEENARQLRDTVTELLDTLA</sequence>
<reference evidence="3 4" key="1">
    <citation type="journal article" date="2019" name="Int. J. Syst. Evol. Microbiol.">
        <title>The Global Catalogue of Microorganisms (GCM) 10K type strain sequencing project: providing services to taxonomists for standard genome sequencing and annotation.</title>
        <authorList>
            <consortium name="The Broad Institute Genomics Platform"/>
            <consortium name="The Broad Institute Genome Sequencing Center for Infectious Disease"/>
            <person name="Wu L."/>
            <person name="Ma J."/>
        </authorList>
    </citation>
    <scope>NUCLEOTIDE SEQUENCE [LARGE SCALE GENOMIC DNA]</scope>
    <source>
        <strain evidence="3 4">JCM 30072</strain>
    </source>
</reference>
<protein>
    <submittedName>
        <fullName evidence="3">Phosphotransferase</fullName>
    </submittedName>
</protein>
<dbReference type="Pfam" id="PF01636">
    <property type="entry name" value="APH"/>
    <property type="match status" value="1"/>
</dbReference>
<accession>A0ABD5VZG9</accession>
<keyword evidence="4" id="KW-1185">Reference proteome</keyword>
<dbReference type="AlphaFoldDB" id="A0ABD5VZG9"/>
<evidence type="ECO:0000256" key="1">
    <source>
        <dbReference type="SAM" id="MobiDB-lite"/>
    </source>
</evidence>
<dbReference type="RefSeq" id="WP_382185339.1">
    <property type="nucleotide sequence ID" value="NZ_JBHSZI010000001.1"/>
</dbReference>
<organism evidence="3 4">
    <name type="scientific">Halovenus salina</name>
    <dbReference type="NCBI Taxonomy" id="1510225"/>
    <lineage>
        <taxon>Archaea</taxon>
        <taxon>Methanobacteriati</taxon>
        <taxon>Methanobacteriota</taxon>
        <taxon>Stenosarchaea group</taxon>
        <taxon>Halobacteria</taxon>
        <taxon>Halobacteriales</taxon>
        <taxon>Haloarculaceae</taxon>
        <taxon>Halovenus</taxon>
    </lineage>
</organism>
<dbReference type="Proteomes" id="UP001596445">
    <property type="component" value="Unassembled WGS sequence"/>
</dbReference>
<proteinExistence type="predicted"/>
<dbReference type="Gene3D" id="3.90.1200.10">
    <property type="match status" value="1"/>
</dbReference>
<feature type="domain" description="Aminoglycoside phosphotransferase" evidence="2">
    <location>
        <begin position="68"/>
        <end position="258"/>
    </location>
</feature>
<dbReference type="InterPro" id="IPR011009">
    <property type="entry name" value="Kinase-like_dom_sf"/>
</dbReference>
<evidence type="ECO:0000259" key="2">
    <source>
        <dbReference type="Pfam" id="PF01636"/>
    </source>
</evidence>
<feature type="compositionally biased region" description="Low complexity" evidence="1">
    <location>
        <begin position="21"/>
        <end position="33"/>
    </location>
</feature>
<dbReference type="EMBL" id="JBHSZI010000001">
    <property type="protein sequence ID" value="MFC7058420.1"/>
    <property type="molecule type" value="Genomic_DNA"/>
</dbReference>
<evidence type="ECO:0000313" key="4">
    <source>
        <dbReference type="Proteomes" id="UP001596445"/>
    </source>
</evidence>
<evidence type="ECO:0000313" key="3">
    <source>
        <dbReference type="EMBL" id="MFC7058420.1"/>
    </source>
</evidence>
<feature type="compositionally biased region" description="Basic residues" evidence="1">
    <location>
        <begin position="34"/>
        <end position="46"/>
    </location>
</feature>
<dbReference type="SUPFAM" id="SSF56112">
    <property type="entry name" value="Protein kinase-like (PK-like)"/>
    <property type="match status" value="1"/>
</dbReference>
<comment type="caution">
    <text evidence="3">The sequence shown here is derived from an EMBL/GenBank/DDBJ whole genome shotgun (WGS) entry which is preliminary data.</text>
</comment>
<dbReference type="InterPro" id="IPR002575">
    <property type="entry name" value="Aminoglycoside_PTrfase"/>
</dbReference>
<gene>
    <name evidence="3" type="ORF">ACFQQG_09820</name>
</gene>
<name>A0ABD5VZG9_9EURY</name>
<feature type="region of interest" description="Disordered" evidence="1">
    <location>
        <begin position="19"/>
        <end position="46"/>
    </location>
</feature>